<accession>A0A4R9JYB6</accession>
<dbReference type="SUPFAM" id="SSF56954">
    <property type="entry name" value="Outer membrane efflux proteins (OEP)"/>
    <property type="match status" value="1"/>
</dbReference>
<comment type="caution">
    <text evidence="1">The sequence shown here is derived from an EMBL/GenBank/DDBJ whole genome shotgun (WGS) entry which is preliminary data.</text>
</comment>
<gene>
    <name evidence="1" type="ORF">EHQ58_17930</name>
</gene>
<keyword evidence="2" id="KW-1185">Reference proteome</keyword>
<dbReference type="OrthoDB" id="344180at2"/>
<dbReference type="GO" id="GO:0015562">
    <property type="term" value="F:efflux transmembrane transporter activity"/>
    <property type="evidence" value="ECO:0007669"/>
    <property type="project" value="InterPro"/>
</dbReference>
<evidence type="ECO:0000313" key="2">
    <source>
        <dbReference type="Proteomes" id="UP000297693"/>
    </source>
</evidence>
<dbReference type="Gene3D" id="1.20.1600.10">
    <property type="entry name" value="Outer membrane efflux proteins (OEP)"/>
    <property type="match status" value="1"/>
</dbReference>
<dbReference type="PANTHER" id="PTHR30203">
    <property type="entry name" value="OUTER MEMBRANE CATION EFFLUX PROTEIN"/>
    <property type="match status" value="1"/>
</dbReference>
<dbReference type="EMBL" id="RQGD01000046">
    <property type="protein sequence ID" value="TGL56497.1"/>
    <property type="molecule type" value="Genomic_DNA"/>
</dbReference>
<sequence>MYLRITFLLFYLLCMGIYPIYGQEISKSYCRSPWDIEKVTTCVIENHPSFKMESMKLYEIQGRKKIANYFFPANPNVSTYLSNRNASGPPNVLSSSPAQANNFQLMVTQEIFVGGKREKSIQIADEEFRTQVLRLETVRRNLYFQSIANITRFLNSKREAEVSFNLYKLSQNLTMLSKARVKEGIAPGMDESLAEAEELRMAKIWKNAHRRLEQIKGEVYVQLSLPMDTNWDWNPKIEIIIQIPSNLDQLLLLALENRPEINLTEREIKIALLRYEEVRLQKIPNLSFGAFVQNDGFNERVVGGQVSLPLTIWRDFEGESIVAKSKGDQANESKELTSRAVKQEVINALSNFITFKDELSFYDPDKMDRSNSDLENLSEALRLGKIRVIDAINNQRILVQTKLNYIQTKNDFDLSQIELIRALGMSIDKLTIREQK</sequence>
<protein>
    <submittedName>
        <fullName evidence="1">TolC family protein</fullName>
    </submittedName>
</protein>
<dbReference type="PANTHER" id="PTHR30203:SF24">
    <property type="entry name" value="BLR4935 PROTEIN"/>
    <property type="match status" value="1"/>
</dbReference>
<dbReference type="AlphaFoldDB" id="A0A4R9JYB6"/>
<dbReference type="InterPro" id="IPR010131">
    <property type="entry name" value="MdtP/NodT-like"/>
</dbReference>
<reference evidence="1" key="1">
    <citation type="journal article" date="2019" name="PLoS Negl. Trop. Dis.">
        <title>Revisiting the worldwide diversity of Leptospira species in the environment.</title>
        <authorList>
            <person name="Vincent A.T."/>
            <person name="Schiettekatte O."/>
            <person name="Bourhy P."/>
            <person name="Veyrier F.J."/>
            <person name="Picardeau M."/>
        </authorList>
    </citation>
    <scope>NUCLEOTIDE SEQUENCE [LARGE SCALE GENOMIC DNA]</scope>
    <source>
        <strain evidence="1">201702476</strain>
    </source>
</reference>
<proteinExistence type="predicted"/>
<evidence type="ECO:0000313" key="1">
    <source>
        <dbReference type="EMBL" id="TGL56497.1"/>
    </source>
</evidence>
<name>A0A4R9JYB6_9LEPT</name>
<organism evidence="1 2">
    <name type="scientific">Leptospira ognonensis</name>
    <dbReference type="NCBI Taxonomy" id="2484945"/>
    <lineage>
        <taxon>Bacteria</taxon>
        <taxon>Pseudomonadati</taxon>
        <taxon>Spirochaetota</taxon>
        <taxon>Spirochaetia</taxon>
        <taxon>Leptospirales</taxon>
        <taxon>Leptospiraceae</taxon>
        <taxon>Leptospira</taxon>
    </lineage>
</organism>
<dbReference type="RefSeq" id="WP_135625416.1">
    <property type="nucleotide sequence ID" value="NZ_RQGD01000046.1"/>
</dbReference>
<dbReference type="Proteomes" id="UP000297693">
    <property type="component" value="Unassembled WGS sequence"/>
</dbReference>